<organism evidence="2 3">
    <name type="scientific">Tepidiforma bonchosmolovskayae</name>
    <dbReference type="NCBI Taxonomy" id="2601677"/>
    <lineage>
        <taxon>Bacteria</taxon>
        <taxon>Bacillati</taxon>
        <taxon>Chloroflexota</taxon>
        <taxon>Tepidiformia</taxon>
        <taxon>Tepidiformales</taxon>
        <taxon>Tepidiformaceae</taxon>
        <taxon>Tepidiforma</taxon>
    </lineage>
</organism>
<dbReference type="SUPFAM" id="SSF51905">
    <property type="entry name" value="FAD/NAD(P)-binding domain"/>
    <property type="match status" value="1"/>
</dbReference>
<dbReference type="RefSeq" id="WP_158068187.1">
    <property type="nucleotide sequence ID" value="NZ_CP042829.1"/>
</dbReference>
<name>A0ABX6C4S0_9CHLR</name>
<reference evidence="2 3" key="2">
    <citation type="submission" date="2019-10" db="EMBL/GenBank/DDBJ databases">
        <title>Thermopilla bonchosmolovskayae gen. nov., sp. nov., a moderately thermophilic Chloroflexi bacterium from a Chukotka hot spring (Arctic, Russia), representing a novel classis Thermopillaia, which include previously uncultivated lineage OLB14.</title>
        <authorList>
            <person name="Kochetkova T.V."/>
            <person name="Zayulina K.S."/>
            <person name="Zhigarkov V.S."/>
            <person name="Minaev N.V."/>
            <person name="Novikov A."/>
            <person name="Toshchakov S.V."/>
            <person name="Elcheninov A.G."/>
            <person name="Kublanov I.V."/>
        </authorList>
    </citation>
    <scope>NUCLEOTIDE SEQUENCE [LARGE SCALE GENOMIC DNA]</scope>
    <source>
        <strain evidence="2 3">3753O</strain>
    </source>
</reference>
<accession>A0ABX6C4S0</accession>
<evidence type="ECO:0000313" key="3">
    <source>
        <dbReference type="Proteomes" id="UP000326331"/>
    </source>
</evidence>
<dbReference type="PANTHER" id="PTHR46313:SF3">
    <property type="entry name" value="PROLYCOPENE ISOMERASE, CHLOROPLASTIC"/>
    <property type="match status" value="1"/>
</dbReference>
<dbReference type="Gene3D" id="3.50.50.60">
    <property type="entry name" value="FAD/NAD(P)-binding domain"/>
    <property type="match status" value="2"/>
</dbReference>
<feature type="domain" description="Amine oxidase" evidence="1">
    <location>
        <begin position="17"/>
        <end position="481"/>
    </location>
</feature>
<evidence type="ECO:0000259" key="1">
    <source>
        <dbReference type="Pfam" id="PF01593"/>
    </source>
</evidence>
<gene>
    <name evidence="2" type="ORF">Tbon_13530</name>
</gene>
<dbReference type="EMBL" id="CP042829">
    <property type="protein sequence ID" value="QFG04252.1"/>
    <property type="molecule type" value="Genomic_DNA"/>
</dbReference>
<dbReference type="PANTHER" id="PTHR46313">
    <property type="match status" value="1"/>
</dbReference>
<reference evidence="2 3" key="1">
    <citation type="submission" date="2019-08" db="EMBL/GenBank/DDBJ databases">
        <authorList>
            <person name="Toschakov S.V."/>
        </authorList>
    </citation>
    <scope>NUCLEOTIDE SEQUENCE [LARGE SCALE GENOMIC DNA]</scope>
    <source>
        <strain evidence="2 3">3753O</strain>
    </source>
</reference>
<proteinExistence type="predicted"/>
<dbReference type="InterPro" id="IPR045892">
    <property type="entry name" value="CrtISO-like"/>
</dbReference>
<dbReference type="InterPro" id="IPR036188">
    <property type="entry name" value="FAD/NAD-bd_sf"/>
</dbReference>
<protein>
    <submittedName>
        <fullName evidence="2">FAD-binding protein</fullName>
    </submittedName>
</protein>
<evidence type="ECO:0000313" key="2">
    <source>
        <dbReference type="EMBL" id="QFG04252.1"/>
    </source>
</evidence>
<keyword evidence="3" id="KW-1185">Reference proteome</keyword>
<dbReference type="Proteomes" id="UP000326331">
    <property type="component" value="Chromosome"/>
</dbReference>
<sequence>MGNASDADIVVIGSGFGGLTAAALAARAGARVLVLERHTRPGGCAGDFALGGFWFPAGATVVTGLEPGGILRQVFDVLEVDVEARPLDPSIVFHLPDRVVPYTASHETWARLFAREFPGAPAGYRRFWRWVRLVGGEVYRIGAALPSFPLERPADIRRSLRAVSPSLVLAAPWLFATVGRVKQLLGAEGDPAADALIDALLLDATGATAAGCSAVQGAIALDLYRRGCQWVDGGTGALAMKLVRAIRASGGTVTFGNGAARLRQEGGRWSVRLDDGSIVTALAVVANVPPGGLDLLLGRPPRLPSAGSAWGAFVLHLGIDAAALEPLHPFHQVVADAGDLETAGNNCLVSIYPGRGDRANRWSISVSTHVRPEAFAVPPAEARRLRCRLEASLLAAVRRVVPDVDRRILLLRSATPATYQRFTGRPGGFVGGLRQVPSVVALRAPGRRAGRGLVLAGDHTFPGQGTVGTALSGINAARDVLEYLDMEAPL</sequence>
<dbReference type="Pfam" id="PF01593">
    <property type="entry name" value="Amino_oxidase"/>
    <property type="match status" value="1"/>
</dbReference>
<dbReference type="InterPro" id="IPR002937">
    <property type="entry name" value="Amino_oxidase"/>
</dbReference>